<feature type="repeat" description="HEAT" evidence="2">
    <location>
        <begin position="148"/>
        <end position="187"/>
    </location>
</feature>
<dbReference type="InterPro" id="IPR021133">
    <property type="entry name" value="HEAT_type_2"/>
</dbReference>
<feature type="repeat" description="HEAT" evidence="2">
    <location>
        <begin position="109"/>
        <end position="143"/>
    </location>
</feature>
<dbReference type="InterPro" id="IPR016024">
    <property type="entry name" value="ARM-type_fold"/>
</dbReference>
<dbReference type="InterPro" id="IPR011989">
    <property type="entry name" value="ARM-like"/>
</dbReference>
<dbReference type="PANTHER" id="PTHR10648">
    <property type="entry name" value="SERINE/THREONINE-PROTEIN PHOSPHATASE PP2A 65 KDA REGULATORY SUBUNIT"/>
    <property type="match status" value="1"/>
</dbReference>
<feature type="compositionally biased region" description="Gly residues" evidence="3">
    <location>
        <begin position="381"/>
        <end position="390"/>
    </location>
</feature>
<evidence type="ECO:0000313" key="4">
    <source>
        <dbReference type="EMBL" id="TFJ80493.1"/>
    </source>
</evidence>
<dbReference type="EMBL" id="SDOX01000166">
    <property type="protein sequence ID" value="TFJ80493.1"/>
    <property type="molecule type" value="Genomic_DNA"/>
</dbReference>
<name>A0A4D9CSG5_9STRA</name>
<feature type="compositionally biased region" description="Basic and acidic residues" evidence="3">
    <location>
        <begin position="391"/>
        <end position="406"/>
    </location>
</feature>
<keyword evidence="5" id="KW-1185">Reference proteome</keyword>
<evidence type="ECO:0000256" key="3">
    <source>
        <dbReference type="SAM" id="MobiDB-lite"/>
    </source>
</evidence>
<dbReference type="Proteomes" id="UP000355283">
    <property type="component" value="Unassembled WGS sequence"/>
</dbReference>
<dbReference type="GO" id="GO:0019888">
    <property type="term" value="F:protein phosphatase regulator activity"/>
    <property type="evidence" value="ECO:0007669"/>
    <property type="project" value="TreeGrafter"/>
</dbReference>
<comment type="caution">
    <text evidence="4">The sequence shown here is derived from an EMBL/GenBank/DDBJ whole genome shotgun (WGS) entry which is preliminary data.</text>
</comment>
<dbReference type="Pfam" id="PF02985">
    <property type="entry name" value="HEAT"/>
    <property type="match status" value="2"/>
</dbReference>
<feature type="repeat" description="HEAT" evidence="2">
    <location>
        <begin position="227"/>
        <end position="259"/>
    </location>
</feature>
<gene>
    <name evidence="4" type="ORF">NSK_008234</name>
</gene>
<evidence type="ECO:0000256" key="2">
    <source>
        <dbReference type="PROSITE-ProRule" id="PRU00103"/>
    </source>
</evidence>
<feature type="repeat" description="HEAT" evidence="2">
    <location>
        <begin position="266"/>
        <end position="303"/>
    </location>
</feature>
<feature type="repeat" description="HEAT" evidence="2">
    <location>
        <begin position="188"/>
        <end position="226"/>
    </location>
</feature>
<dbReference type="PANTHER" id="PTHR10648:SF1">
    <property type="entry name" value="SERINE_THREONINE-PROTEIN PHOSPHATASE 4 REGULATORY SUBUNIT 1"/>
    <property type="match status" value="1"/>
</dbReference>
<dbReference type="SUPFAM" id="SSF48371">
    <property type="entry name" value="ARM repeat"/>
    <property type="match status" value="1"/>
</dbReference>
<sequence length="413" mass="44669">MEGEPQTATFEDLSIDDSLGALARVRQYGTSAIALQRLVHVKMLTEAAESVPYESIQTDLFPLLRALSTDNEWVIRQHLGEQLGGVAAACLREAEGEDGPGYRGIIESILPLIQTLLNDSQDEVRQSSGASLCHICSLLAPEDRGRRALTLALQLAHDDEQEELRMTAAKLLNDIVEILGPDLCTQFVSPELVSLAEDPVFRVRKAAALALHSACRVAGEADAVDRLLPAFIRLTKDDIYRVRKACAEALVDMSAAVSPGLRGHVLLEVFTRLAGDASKLVRQAAMQQLGPFLSTLPAAKVSDALLEMFAGMAAADTGDPTLDRDMRGYCAYNLPGVMAAVGPSRWRPFLKEAYGRLVRDGVWTVRRTLACSLHEMVRVMGGRGPGPEGGPGKKMEGRRGSGEEGVWRATRSG</sequence>
<dbReference type="Gene3D" id="1.25.10.10">
    <property type="entry name" value="Leucine-rich Repeat Variant"/>
    <property type="match status" value="1"/>
</dbReference>
<keyword evidence="1" id="KW-0677">Repeat</keyword>
<dbReference type="AlphaFoldDB" id="A0A4D9CSG5"/>
<organism evidence="4 5">
    <name type="scientific">Nannochloropsis salina CCMP1776</name>
    <dbReference type="NCBI Taxonomy" id="1027361"/>
    <lineage>
        <taxon>Eukaryota</taxon>
        <taxon>Sar</taxon>
        <taxon>Stramenopiles</taxon>
        <taxon>Ochrophyta</taxon>
        <taxon>Eustigmatophyceae</taxon>
        <taxon>Eustigmatales</taxon>
        <taxon>Monodopsidaceae</taxon>
        <taxon>Microchloropsis</taxon>
        <taxon>Microchloropsis salina</taxon>
    </lineage>
</organism>
<reference evidence="4 5" key="1">
    <citation type="submission" date="2019-01" db="EMBL/GenBank/DDBJ databases">
        <title>Nuclear Genome Assembly of the Microalgal Biofuel strain Nannochloropsis salina CCMP1776.</title>
        <authorList>
            <person name="Hovde B."/>
        </authorList>
    </citation>
    <scope>NUCLEOTIDE SEQUENCE [LARGE SCALE GENOMIC DNA]</scope>
    <source>
        <strain evidence="4 5">CCMP1776</strain>
    </source>
</reference>
<evidence type="ECO:0000313" key="5">
    <source>
        <dbReference type="Proteomes" id="UP000355283"/>
    </source>
</evidence>
<dbReference type="PROSITE" id="PS50077">
    <property type="entry name" value="HEAT_REPEAT"/>
    <property type="match status" value="5"/>
</dbReference>
<accession>A0A4D9CSG5</accession>
<dbReference type="OrthoDB" id="340346at2759"/>
<dbReference type="InterPro" id="IPR000357">
    <property type="entry name" value="HEAT"/>
</dbReference>
<evidence type="ECO:0008006" key="6">
    <source>
        <dbReference type="Google" id="ProtNLM"/>
    </source>
</evidence>
<feature type="region of interest" description="Disordered" evidence="3">
    <location>
        <begin position="381"/>
        <end position="413"/>
    </location>
</feature>
<proteinExistence type="predicted"/>
<dbReference type="InterPro" id="IPR051023">
    <property type="entry name" value="PP2A_Regulatory_Subunit_A"/>
</dbReference>
<dbReference type="GO" id="GO:0005737">
    <property type="term" value="C:cytoplasm"/>
    <property type="evidence" value="ECO:0007669"/>
    <property type="project" value="TreeGrafter"/>
</dbReference>
<protein>
    <recommendedName>
        <fullName evidence="6">TOG domain-containing protein</fullName>
    </recommendedName>
</protein>
<evidence type="ECO:0000256" key="1">
    <source>
        <dbReference type="ARBA" id="ARBA00022737"/>
    </source>
</evidence>